<gene>
    <name evidence="18" type="ORF">A5708_24665</name>
</gene>
<dbReference type="FunFam" id="3.50.50.100:FF:000011">
    <property type="entry name" value="Membrane NADH dehydrogenase"/>
    <property type="match status" value="1"/>
</dbReference>
<evidence type="ECO:0000256" key="11">
    <source>
        <dbReference type="ARBA" id="ARBA00023002"/>
    </source>
</evidence>
<keyword evidence="12" id="KW-0520">NAD</keyword>
<reference evidence="18 19" key="1">
    <citation type="submission" date="2016-06" db="EMBL/GenBank/DDBJ databases">
        <authorList>
            <person name="Kjaerup R.B."/>
            <person name="Dalgaard T.S."/>
            <person name="Juul-Madsen H.R."/>
        </authorList>
    </citation>
    <scope>NUCLEOTIDE SEQUENCE [LARGE SCALE GENOMIC DNA]</scope>
    <source>
        <strain evidence="18 19">E1334</strain>
    </source>
</reference>
<comment type="similarity">
    <text evidence="3">Belongs to the NADH dehydrogenase family.</text>
</comment>
<dbReference type="InterPro" id="IPR036188">
    <property type="entry name" value="FAD/NAD-bd_sf"/>
</dbReference>
<sequence>MSPQPGTTAGPERRHQVVIIGSGFGGLNAAKKLRHANVDIKLIARTTHHLFQPLLYQVATGIVSEGDIAPPTRVVLRRQRNVQVLLGDVTHVDLEGKFVVSDLLGHTYDTPYDSLIIAAGAGQSYFGNDHFAEFAPGMKSIDDALEVRGRILSAFEQAERSRDPERRAKLLTFTVIGAGPTGVEMAGQIAELASYTLKGSFRHIDSTKARVILLDAAPAVLPPFGDKLGQRAAARLEKMGVEIQLGAMVTDVDRNGITVKDSDGTVRRIESACKVWSAGVSASPLGRDLADQSSVELDRAGRVKVLPDLSVPGHPNVFVIGDLAAVEGVPGVAQGAIQGAKYVASTIKAELGGANPADREPFQYFDKGSMATVSRFSAVAKIGPVEFSGLFAWFAWLVLHLVYLVGFKTKISTLLSWTVTFLSTRRGQLTITEQQAFARTRLEQLAVVAAEAKRPAARRAS</sequence>
<organism evidence="18 19">
    <name type="scientific">Mycobacterium colombiense</name>
    <dbReference type="NCBI Taxonomy" id="339268"/>
    <lineage>
        <taxon>Bacteria</taxon>
        <taxon>Bacillati</taxon>
        <taxon>Actinomycetota</taxon>
        <taxon>Actinomycetes</taxon>
        <taxon>Mycobacteriales</taxon>
        <taxon>Mycobacteriaceae</taxon>
        <taxon>Mycobacterium</taxon>
        <taxon>Mycobacterium avium complex (MAC)</taxon>
    </lineage>
</organism>
<evidence type="ECO:0000256" key="3">
    <source>
        <dbReference type="ARBA" id="ARBA00005272"/>
    </source>
</evidence>
<protein>
    <recommendedName>
        <fullName evidence="4">NADH:ubiquinone reductase (non-electrogenic)</fullName>
        <ecNumber evidence="4">1.6.5.9</ecNumber>
    </recommendedName>
</protein>
<dbReference type="RefSeq" id="WP_065029190.1">
    <property type="nucleotide sequence ID" value="NZ_LZKI01000098.1"/>
</dbReference>
<evidence type="ECO:0000256" key="2">
    <source>
        <dbReference type="ARBA" id="ARBA00004377"/>
    </source>
</evidence>
<keyword evidence="13 16" id="KW-0472">Membrane</keyword>
<evidence type="ECO:0000256" key="14">
    <source>
        <dbReference type="ARBA" id="ARBA00047599"/>
    </source>
</evidence>
<evidence type="ECO:0000256" key="5">
    <source>
        <dbReference type="ARBA" id="ARBA00022475"/>
    </source>
</evidence>
<keyword evidence="11" id="KW-0560">Oxidoreductase</keyword>
<keyword evidence="6" id="KW-0997">Cell inner membrane</keyword>
<evidence type="ECO:0000256" key="1">
    <source>
        <dbReference type="ARBA" id="ARBA00001974"/>
    </source>
</evidence>
<comment type="cofactor">
    <cofactor evidence="1">
        <name>FAD</name>
        <dbReference type="ChEBI" id="CHEBI:57692"/>
    </cofactor>
</comment>
<dbReference type="PRINTS" id="PR00411">
    <property type="entry name" value="PNDRDTASEI"/>
</dbReference>
<comment type="catalytic activity">
    <reaction evidence="15">
        <text>a menaquinone + NADH + H(+) = a menaquinol + NAD(+)</text>
        <dbReference type="Rhea" id="RHEA:29235"/>
        <dbReference type="Rhea" id="RHEA-COMP:9537"/>
        <dbReference type="Rhea" id="RHEA-COMP:9539"/>
        <dbReference type="ChEBI" id="CHEBI:15378"/>
        <dbReference type="ChEBI" id="CHEBI:16374"/>
        <dbReference type="ChEBI" id="CHEBI:18151"/>
        <dbReference type="ChEBI" id="CHEBI:57540"/>
        <dbReference type="ChEBI" id="CHEBI:57945"/>
    </reaction>
</comment>
<evidence type="ECO:0000256" key="10">
    <source>
        <dbReference type="ARBA" id="ARBA00022989"/>
    </source>
</evidence>
<dbReference type="PANTHER" id="PTHR43706:SF47">
    <property type="entry name" value="EXTERNAL NADH-UBIQUINONE OXIDOREDUCTASE 1, MITOCHONDRIAL-RELATED"/>
    <property type="match status" value="1"/>
</dbReference>
<dbReference type="AlphaFoldDB" id="A0A1A2YRT6"/>
<evidence type="ECO:0000313" key="18">
    <source>
        <dbReference type="EMBL" id="OBI40969.1"/>
    </source>
</evidence>
<keyword evidence="5" id="KW-1003">Cell membrane</keyword>
<dbReference type="Gene3D" id="3.50.50.100">
    <property type="match status" value="1"/>
</dbReference>
<comment type="caution">
    <text evidence="18">The sequence shown here is derived from an EMBL/GenBank/DDBJ whole genome shotgun (WGS) entry which is preliminary data.</text>
</comment>
<dbReference type="SUPFAM" id="SSF51905">
    <property type="entry name" value="FAD/NAD(P)-binding domain"/>
    <property type="match status" value="1"/>
</dbReference>
<dbReference type="GO" id="GO:0005886">
    <property type="term" value="C:plasma membrane"/>
    <property type="evidence" value="ECO:0007669"/>
    <property type="project" value="UniProtKB-SubCell"/>
</dbReference>
<dbReference type="PRINTS" id="PR00368">
    <property type="entry name" value="FADPNR"/>
</dbReference>
<evidence type="ECO:0000256" key="13">
    <source>
        <dbReference type="ARBA" id="ARBA00023136"/>
    </source>
</evidence>
<accession>A0A1A2YRT6</accession>
<comment type="catalytic activity">
    <reaction evidence="14">
        <text>a quinone + NADH + H(+) = a quinol + NAD(+)</text>
        <dbReference type="Rhea" id="RHEA:46160"/>
        <dbReference type="ChEBI" id="CHEBI:15378"/>
        <dbReference type="ChEBI" id="CHEBI:24646"/>
        <dbReference type="ChEBI" id="CHEBI:57540"/>
        <dbReference type="ChEBI" id="CHEBI:57945"/>
        <dbReference type="ChEBI" id="CHEBI:132124"/>
        <dbReference type="EC" id="1.6.5.9"/>
    </reaction>
</comment>
<dbReference type="Pfam" id="PF07992">
    <property type="entry name" value="Pyr_redox_2"/>
    <property type="match status" value="1"/>
</dbReference>
<evidence type="ECO:0000256" key="16">
    <source>
        <dbReference type="SAM" id="Phobius"/>
    </source>
</evidence>
<evidence type="ECO:0000256" key="8">
    <source>
        <dbReference type="ARBA" id="ARBA00022692"/>
    </source>
</evidence>
<evidence type="ECO:0000259" key="17">
    <source>
        <dbReference type="Pfam" id="PF07992"/>
    </source>
</evidence>
<evidence type="ECO:0000256" key="7">
    <source>
        <dbReference type="ARBA" id="ARBA00022630"/>
    </source>
</evidence>
<evidence type="ECO:0000256" key="9">
    <source>
        <dbReference type="ARBA" id="ARBA00022827"/>
    </source>
</evidence>
<dbReference type="Proteomes" id="UP000091846">
    <property type="component" value="Unassembled WGS sequence"/>
</dbReference>
<dbReference type="InterPro" id="IPR023753">
    <property type="entry name" value="FAD/NAD-binding_dom"/>
</dbReference>
<evidence type="ECO:0000256" key="12">
    <source>
        <dbReference type="ARBA" id="ARBA00023027"/>
    </source>
</evidence>
<dbReference type="PANTHER" id="PTHR43706">
    <property type="entry name" value="NADH DEHYDROGENASE"/>
    <property type="match status" value="1"/>
</dbReference>
<dbReference type="GO" id="GO:0050136">
    <property type="term" value="F:NADH dehydrogenase (quinone) (non-electrogenic) activity"/>
    <property type="evidence" value="ECO:0007669"/>
    <property type="project" value="UniProtKB-EC"/>
</dbReference>
<evidence type="ECO:0000256" key="6">
    <source>
        <dbReference type="ARBA" id="ARBA00022519"/>
    </source>
</evidence>
<evidence type="ECO:0000313" key="19">
    <source>
        <dbReference type="Proteomes" id="UP000091846"/>
    </source>
</evidence>
<name>A0A1A2YRT6_9MYCO</name>
<evidence type="ECO:0000256" key="15">
    <source>
        <dbReference type="ARBA" id="ARBA00052097"/>
    </source>
</evidence>
<keyword evidence="10 16" id="KW-1133">Transmembrane helix</keyword>
<keyword evidence="7" id="KW-0285">Flavoprotein</keyword>
<feature type="transmembrane region" description="Helical" evidence="16">
    <location>
        <begin position="387"/>
        <end position="407"/>
    </location>
</feature>
<proteinExistence type="inferred from homology"/>
<keyword evidence="8 16" id="KW-0812">Transmembrane</keyword>
<dbReference type="InterPro" id="IPR045024">
    <property type="entry name" value="NDH-2"/>
</dbReference>
<dbReference type="OrthoDB" id="9781621at2"/>
<comment type="subcellular location">
    <subcellularLocation>
        <location evidence="2">Cell inner membrane</location>
        <topology evidence="2">Single-pass membrane protein</topology>
    </subcellularLocation>
</comment>
<dbReference type="EMBL" id="LZKI01000098">
    <property type="protein sequence ID" value="OBI40969.1"/>
    <property type="molecule type" value="Genomic_DNA"/>
</dbReference>
<dbReference type="EC" id="1.6.5.9" evidence="4"/>
<keyword evidence="9" id="KW-0274">FAD</keyword>
<evidence type="ECO:0000256" key="4">
    <source>
        <dbReference type="ARBA" id="ARBA00012637"/>
    </source>
</evidence>
<feature type="domain" description="FAD/NAD(P)-binding" evidence="17">
    <location>
        <begin position="16"/>
        <end position="339"/>
    </location>
</feature>